<dbReference type="PANTHER" id="PTHR23291">
    <property type="entry name" value="BAX INHIBITOR-RELATED"/>
    <property type="match status" value="1"/>
</dbReference>
<reference evidence="6" key="1">
    <citation type="submission" date="2022-01" db="UniProtKB">
        <authorList>
            <consortium name="EnsemblMetazoa"/>
        </authorList>
    </citation>
    <scope>IDENTIFICATION</scope>
</reference>
<dbReference type="GO" id="GO:0005783">
    <property type="term" value="C:endoplasmic reticulum"/>
    <property type="evidence" value="ECO:0007669"/>
    <property type="project" value="TreeGrafter"/>
</dbReference>
<dbReference type="EnsemblMetazoa" id="XM_014396502.1">
    <property type="protein sequence ID" value="XP_014251988.1"/>
    <property type="gene ID" value="LOC106668078"/>
</dbReference>
<dbReference type="Pfam" id="PF01027">
    <property type="entry name" value="Bax1-I"/>
    <property type="match status" value="1"/>
</dbReference>
<dbReference type="GO" id="GO:2001234">
    <property type="term" value="P:negative regulation of apoptotic signaling pathway"/>
    <property type="evidence" value="ECO:0007669"/>
    <property type="project" value="TreeGrafter"/>
</dbReference>
<keyword evidence="7" id="KW-1185">Reference proteome</keyword>
<dbReference type="AlphaFoldDB" id="A0A8I6RV54"/>
<dbReference type="GeneID" id="106668078"/>
<sequence>MVDNDLEAEISTFIQEGGQYVRRHSRSETKKMFFGKIYIAVITQYGCFILVCVATLYVDWVQQFFTDHGWISFVFMALFFAMLVLLSVWSSLRRRYPLNLGLLTVLTVLNSLWLASIVAEYNLKIILYSLSANAGIATIISIFAVLSPYDVNARPMILLLILAIIIVLSSTFGVIKVFVKELQYFALAMVASIAASVYYFLVTTLVVKSGDVDDTEWVLAVLIIYTAVPHMIVYMIHTIGGISPS</sequence>
<evidence type="ECO:0000313" key="7">
    <source>
        <dbReference type="Proteomes" id="UP000494040"/>
    </source>
</evidence>
<protein>
    <submittedName>
        <fullName evidence="6">Uncharacterized protein</fullName>
    </submittedName>
</protein>
<feature type="transmembrane region" description="Helical" evidence="5">
    <location>
        <begin position="70"/>
        <end position="88"/>
    </location>
</feature>
<comment type="similarity">
    <text evidence="5">Belongs to the BI1 family.</text>
</comment>
<evidence type="ECO:0000256" key="2">
    <source>
        <dbReference type="ARBA" id="ARBA00022692"/>
    </source>
</evidence>
<keyword evidence="2 5" id="KW-0812">Transmembrane</keyword>
<dbReference type="OrthoDB" id="10603753at2759"/>
<accession>A0A8I6RV54</accession>
<feature type="transmembrane region" description="Helical" evidence="5">
    <location>
        <begin position="100"/>
        <end position="119"/>
    </location>
</feature>
<comment type="subcellular location">
    <subcellularLocation>
        <location evidence="1">Membrane</location>
        <topology evidence="1">Multi-pass membrane protein</topology>
    </subcellularLocation>
</comment>
<feature type="transmembrane region" description="Helical" evidence="5">
    <location>
        <begin position="184"/>
        <end position="205"/>
    </location>
</feature>
<dbReference type="PANTHER" id="PTHR23291:SF127">
    <property type="entry name" value="PROTEIN LIFEGUARD 1-LIKE"/>
    <property type="match status" value="1"/>
</dbReference>
<feature type="transmembrane region" description="Helical" evidence="5">
    <location>
        <begin position="33"/>
        <end position="58"/>
    </location>
</feature>
<feature type="transmembrane region" description="Helical" evidence="5">
    <location>
        <begin position="158"/>
        <end position="178"/>
    </location>
</feature>
<dbReference type="GO" id="GO:0005794">
    <property type="term" value="C:Golgi apparatus"/>
    <property type="evidence" value="ECO:0007669"/>
    <property type="project" value="TreeGrafter"/>
</dbReference>
<dbReference type="OMA" id="MTIVCIS"/>
<dbReference type="Proteomes" id="UP000494040">
    <property type="component" value="Unassembled WGS sequence"/>
</dbReference>
<proteinExistence type="inferred from homology"/>
<dbReference type="GO" id="GO:0016020">
    <property type="term" value="C:membrane"/>
    <property type="evidence" value="ECO:0007669"/>
    <property type="project" value="UniProtKB-SubCell"/>
</dbReference>
<organism evidence="6 7">
    <name type="scientific">Cimex lectularius</name>
    <name type="common">Bed bug</name>
    <name type="synonym">Acanthia lectularia</name>
    <dbReference type="NCBI Taxonomy" id="79782"/>
    <lineage>
        <taxon>Eukaryota</taxon>
        <taxon>Metazoa</taxon>
        <taxon>Ecdysozoa</taxon>
        <taxon>Arthropoda</taxon>
        <taxon>Hexapoda</taxon>
        <taxon>Insecta</taxon>
        <taxon>Pterygota</taxon>
        <taxon>Neoptera</taxon>
        <taxon>Paraneoptera</taxon>
        <taxon>Hemiptera</taxon>
        <taxon>Heteroptera</taxon>
        <taxon>Panheteroptera</taxon>
        <taxon>Cimicomorpha</taxon>
        <taxon>Cimicidae</taxon>
        <taxon>Cimex</taxon>
    </lineage>
</organism>
<evidence type="ECO:0000256" key="3">
    <source>
        <dbReference type="ARBA" id="ARBA00022989"/>
    </source>
</evidence>
<evidence type="ECO:0000256" key="1">
    <source>
        <dbReference type="ARBA" id="ARBA00004141"/>
    </source>
</evidence>
<dbReference type="RefSeq" id="XP_014251988.1">
    <property type="nucleotide sequence ID" value="XM_014396502.1"/>
</dbReference>
<keyword evidence="3 5" id="KW-1133">Transmembrane helix</keyword>
<name>A0A8I6RV54_CIMLE</name>
<dbReference type="InterPro" id="IPR006214">
    <property type="entry name" value="Bax_inhibitor_1-related"/>
</dbReference>
<dbReference type="KEGG" id="clec:106668078"/>
<evidence type="ECO:0000256" key="4">
    <source>
        <dbReference type="ARBA" id="ARBA00023136"/>
    </source>
</evidence>
<evidence type="ECO:0000256" key="5">
    <source>
        <dbReference type="RuleBase" id="RU004379"/>
    </source>
</evidence>
<feature type="transmembrane region" description="Helical" evidence="5">
    <location>
        <begin position="125"/>
        <end position="146"/>
    </location>
</feature>
<evidence type="ECO:0000313" key="6">
    <source>
        <dbReference type="EnsemblMetazoa" id="XP_014251988.1"/>
    </source>
</evidence>
<keyword evidence="4 5" id="KW-0472">Membrane</keyword>
<feature type="transmembrane region" description="Helical" evidence="5">
    <location>
        <begin position="217"/>
        <end position="236"/>
    </location>
</feature>